<name>A0A543K609_9RHOB</name>
<sequence length="275" mass="27916">MTRPSRPVLSFAIGAAAGWAGGLIGLGGAEFRLPALVGALRFSPREAVAVNLVASLFVLAAAFPFRAATVPVSDILPHLPAMMGMLAGSMSAAWIGAGWLRHTSDKLLGRLILLLLVGLGCILIAEGLFVAEPIRLVGEGMVLTLLVAAACGVVIGLVSSLLGVAGGELIIPVFILLFGVDVKVAGSMSILVGIPTITVGLTRHFGAGSVLRARVVWRATILPLCAGSILGAILGALALGVVPGQALKVGLGIILIWSAWSVFRHLSSASSSSGP</sequence>
<evidence type="ECO:0000313" key="6">
    <source>
        <dbReference type="EMBL" id="TQM90513.1"/>
    </source>
</evidence>
<evidence type="ECO:0000256" key="4">
    <source>
        <dbReference type="ARBA" id="ARBA00023136"/>
    </source>
</evidence>
<evidence type="ECO:0000256" key="3">
    <source>
        <dbReference type="ARBA" id="ARBA00022989"/>
    </source>
</evidence>
<feature type="transmembrane region" description="Helical" evidence="5">
    <location>
        <begin position="48"/>
        <end position="67"/>
    </location>
</feature>
<keyword evidence="5" id="KW-1003">Cell membrane</keyword>
<gene>
    <name evidence="6" type="ORF">BD293_3906</name>
</gene>
<dbReference type="GO" id="GO:0005886">
    <property type="term" value="C:plasma membrane"/>
    <property type="evidence" value="ECO:0007669"/>
    <property type="project" value="UniProtKB-SubCell"/>
</dbReference>
<dbReference type="OrthoDB" id="5366030at2"/>
<feature type="transmembrane region" description="Helical" evidence="5">
    <location>
        <begin position="245"/>
        <end position="263"/>
    </location>
</feature>
<evidence type="ECO:0000256" key="5">
    <source>
        <dbReference type="RuleBase" id="RU363041"/>
    </source>
</evidence>
<feature type="transmembrane region" description="Helical" evidence="5">
    <location>
        <begin position="7"/>
        <end position="28"/>
    </location>
</feature>
<dbReference type="RefSeq" id="WP_142084999.1">
    <property type="nucleotide sequence ID" value="NZ_VFPT01000002.1"/>
</dbReference>
<dbReference type="AlphaFoldDB" id="A0A543K609"/>
<dbReference type="PANTHER" id="PTHR43701:SF2">
    <property type="entry name" value="MEMBRANE TRANSPORTER PROTEIN YJNA-RELATED"/>
    <property type="match status" value="1"/>
</dbReference>
<feature type="transmembrane region" description="Helical" evidence="5">
    <location>
        <begin position="79"/>
        <end position="99"/>
    </location>
</feature>
<comment type="subcellular location">
    <subcellularLocation>
        <location evidence="5">Cell membrane</location>
        <topology evidence="5">Multi-pass membrane protein</topology>
    </subcellularLocation>
    <subcellularLocation>
        <location evidence="1">Membrane</location>
        <topology evidence="1">Multi-pass membrane protein</topology>
    </subcellularLocation>
</comment>
<evidence type="ECO:0000256" key="1">
    <source>
        <dbReference type="ARBA" id="ARBA00004141"/>
    </source>
</evidence>
<dbReference type="EMBL" id="VFPT01000002">
    <property type="protein sequence ID" value="TQM90513.1"/>
    <property type="molecule type" value="Genomic_DNA"/>
</dbReference>
<accession>A0A543K609</accession>
<protein>
    <recommendedName>
        <fullName evidence="5">Probable membrane transporter protein</fullName>
    </recommendedName>
</protein>
<keyword evidence="3 5" id="KW-1133">Transmembrane helix</keyword>
<evidence type="ECO:0000313" key="7">
    <source>
        <dbReference type="Proteomes" id="UP000320582"/>
    </source>
</evidence>
<keyword evidence="2 5" id="KW-0812">Transmembrane</keyword>
<dbReference type="InterPro" id="IPR051598">
    <property type="entry name" value="TSUP/Inactive_protease-like"/>
</dbReference>
<evidence type="ECO:0000256" key="2">
    <source>
        <dbReference type="ARBA" id="ARBA00022692"/>
    </source>
</evidence>
<proteinExistence type="inferred from homology"/>
<dbReference type="InterPro" id="IPR002781">
    <property type="entry name" value="TM_pro_TauE-like"/>
</dbReference>
<keyword evidence="7" id="KW-1185">Reference proteome</keyword>
<keyword evidence="4 5" id="KW-0472">Membrane</keyword>
<feature type="transmembrane region" description="Helical" evidence="5">
    <location>
        <begin position="169"/>
        <end position="194"/>
    </location>
</feature>
<feature type="transmembrane region" description="Helical" evidence="5">
    <location>
        <begin position="142"/>
        <end position="163"/>
    </location>
</feature>
<dbReference type="Proteomes" id="UP000320582">
    <property type="component" value="Unassembled WGS sequence"/>
</dbReference>
<dbReference type="Pfam" id="PF01925">
    <property type="entry name" value="TauE"/>
    <property type="match status" value="1"/>
</dbReference>
<reference evidence="6 7" key="1">
    <citation type="submission" date="2019-06" db="EMBL/GenBank/DDBJ databases">
        <title>Genomic Encyclopedia of Archaeal and Bacterial Type Strains, Phase II (KMG-II): from individual species to whole genera.</title>
        <authorList>
            <person name="Goeker M."/>
        </authorList>
    </citation>
    <scope>NUCLEOTIDE SEQUENCE [LARGE SCALE GENOMIC DNA]</scope>
    <source>
        <strain evidence="6 7">DSM 18423</strain>
    </source>
</reference>
<feature type="transmembrane region" description="Helical" evidence="5">
    <location>
        <begin position="215"/>
        <end position="239"/>
    </location>
</feature>
<feature type="transmembrane region" description="Helical" evidence="5">
    <location>
        <begin position="111"/>
        <end position="130"/>
    </location>
</feature>
<comment type="similarity">
    <text evidence="5">Belongs to the 4-toluene sulfonate uptake permease (TSUP) (TC 2.A.102) family.</text>
</comment>
<organism evidence="6 7">
    <name type="scientific">Roseinatronobacter monicus</name>
    <dbReference type="NCBI Taxonomy" id="393481"/>
    <lineage>
        <taxon>Bacteria</taxon>
        <taxon>Pseudomonadati</taxon>
        <taxon>Pseudomonadota</taxon>
        <taxon>Alphaproteobacteria</taxon>
        <taxon>Rhodobacterales</taxon>
        <taxon>Paracoccaceae</taxon>
        <taxon>Roseinatronobacter</taxon>
    </lineage>
</organism>
<comment type="caution">
    <text evidence="6">The sequence shown here is derived from an EMBL/GenBank/DDBJ whole genome shotgun (WGS) entry which is preliminary data.</text>
</comment>
<dbReference type="PANTHER" id="PTHR43701">
    <property type="entry name" value="MEMBRANE TRANSPORTER PROTEIN MJ0441-RELATED"/>
    <property type="match status" value="1"/>
</dbReference>